<feature type="compositionally biased region" description="Low complexity" evidence="1">
    <location>
        <begin position="291"/>
        <end position="300"/>
    </location>
</feature>
<dbReference type="Proteomes" id="UP000095751">
    <property type="component" value="Unassembled WGS sequence"/>
</dbReference>
<dbReference type="EMBL" id="KV784356">
    <property type="protein sequence ID" value="OEU18285.1"/>
    <property type="molecule type" value="Genomic_DNA"/>
</dbReference>
<sequence>MKYHETMKESELLLSSSIIISTDLLHVALESSGGPNYDTRRHYNNENDPNRIFPFDSVMLSPIDVSASSDIVQYLCFSCPDAIDIDCTLVVEDGNEYDISTLALSIGGQISSNNSDNEKRDLILRGSDFYKQKFNIISTTAARATTLSKIDDDITDKIKVIVQEQLPPPDNSAIEKALRTVANYGEWQAVQNILPLLTYSSSNRNNDDKNEKENNKEKEQQPELEPEPEPLWVTEIRNEMEDYFRKKKRIKETDRKRRNYFGVVMYNVDIIVDLISTVIPKRRKRRKNNKRNNNNNNKNNSRSHALDQRCRNDHGESDGESDGVEVGESDGDELGESDGESDGDELGESDGESDGDELGESDGESDGDELGESNGESDGVELVYAAGQYS</sequence>
<dbReference type="InParanoid" id="A0A1E7FJS4"/>
<organism evidence="2 3">
    <name type="scientific">Fragilariopsis cylindrus CCMP1102</name>
    <dbReference type="NCBI Taxonomy" id="635003"/>
    <lineage>
        <taxon>Eukaryota</taxon>
        <taxon>Sar</taxon>
        <taxon>Stramenopiles</taxon>
        <taxon>Ochrophyta</taxon>
        <taxon>Bacillariophyta</taxon>
        <taxon>Bacillariophyceae</taxon>
        <taxon>Bacillariophycidae</taxon>
        <taxon>Bacillariales</taxon>
        <taxon>Bacillariaceae</taxon>
        <taxon>Fragilariopsis</taxon>
    </lineage>
</organism>
<evidence type="ECO:0000256" key="1">
    <source>
        <dbReference type="SAM" id="MobiDB-lite"/>
    </source>
</evidence>
<evidence type="ECO:0000313" key="3">
    <source>
        <dbReference type="Proteomes" id="UP000095751"/>
    </source>
</evidence>
<feature type="compositionally biased region" description="Basic and acidic residues" evidence="1">
    <location>
        <begin position="205"/>
        <end position="221"/>
    </location>
</feature>
<feature type="region of interest" description="Disordered" evidence="1">
    <location>
        <begin position="282"/>
        <end position="390"/>
    </location>
</feature>
<feature type="compositionally biased region" description="Basic and acidic residues" evidence="1">
    <location>
        <begin position="304"/>
        <end position="317"/>
    </location>
</feature>
<feature type="compositionally biased region" description="Acidic residues" evidence="1">
    <location>
        <begin position="318"/>
        <end position="371"/>
    </location>
</feature>
<gene>
    <name evidence="2" type="ORF">FRACYDRAFT_236561</name>
</gene>
<dbReference type="AlphaFoldDB" id="A0A1E7FJS4"/>
<reference evidence="2 3" key="1">
    <citation type="submission" date="2016-09" db="EMBL/GenBank/DDBJ databases">
        <title>Extensive genetic diversity and differential bi-allelic expression allows diatom success in the polar Southern Ocean.</title>
        <authorList>
            <consortium name="DOE Joint Genome Institute"/>
            <person name="Mock T."/>
            <person name="Otillar R.P."/>
            <person name="Strauss J."/>
            <person name="Dupont C."/>
            <person name="Frickenhaus S."/>
            <person name="Maumus F."/>
            <person name="Mcmullan M."/>
            <person name="Sanges R."/>
            <person name="Schmutz J."/>
            <person name="Toseland A."/>
            <person name="Valas R."/>
            <person name="Veluchamy A."/>
            <person name="Ward B.J."/>
            <person name="Allen A."/>
            <person name="Barry K."/>
            <person name="Falciatore A."/>
            <person name="Ferrante M."/>
            <person name="Fortunato A.E."/>
            <person name="Gloeckner G."/>
            <person name="Gruber A."/>
            <person name="Hipkin R."/>
            <person name="Janech M."/>
            <person name="Kroth P."/>
            <person name="Leese F."/>
            <person name="Lindquist E."/>
            <person name="Lyon B.R."/>
            <person name="Martin J."/>
            <person name="Mayer C."/>
            <person name="Parker M."/>
            <person name="Quesneville H."/>
            <person name="Raymond J."/>
            <person name="Uhlig C."/>
            <person name="Valentin K.U."/>
            <person name="Worden A.Z."/>
            <person name="Armbrust E.V."/>
            <person name="Bowler C."/>
            <person name="Green B."/>
            <person name="Moulton V."/>
            <person name="Van Oosterhout C."/>
            <person name="Grigoriev I."/>
        </authorList>
    </citation>
    <scope>NUCLEOTIDE SEQUENCE [LARGE SCALE GENOMIC DNA]</scope>
    <source>
        <strain evidence="2 3">CCMP1102</strain>
    </source>
</reference>
<protein>
    <submittedName>
        <fullName evidence="2">Uncharacterized protein</fullName>
    </submittedName>
</protein>
<keyword evidence="3" id="KW-1185">Reference proteome</keyword>
<accession>A0A1E7FJS4</accession>
<evidence type="ECO:0000313" key="2">
    <source>
        <dbReference type="EMBL" id="OEU18285.1"/>
    </source>
</evidence>
<name>A0A1E7FJS4_9STRA</name>
<dbReference type="KEGG" id="fcy:FRACYDRAFT_236561"/>
<proteinExistence type="predicted"/>
<feature type="region of interest" description="Disordered" evidence="1">
    <location>
        <begin position="198"/>
        <end position="232"/>
    </location>
</feature>